<sequence>MPEIDVDQLAVALRDGAHLVDVREAEEYVAGHVPGARLVPLGQLPVRVSELDAARPVHLICASGNRSRVAAEILEDRGIPAVNVRGGTTAWARSGRDLEVGR</sequence>
<gene>
    <name evidence="2" type="ORF">FB382_003836</name>
</gene>
<evidence type="ECO:0000313" key="3">
    <source>
        <dbReference type="Proteomes" id="UP000580910"/>
    </source>
</evidence>
<dbReference type="InterPro" id="IPR001307">
    <property type="entry name" value="Thiosulphate_STrfase_CS"/>
</dbReference>
<dbReference type="AlphaFoldDB" id="A0A7W3PB76"/>
<keyword evidence="3" id="KW-1185">Reference proteome</keyword>
<keyword evidence="2" id="KW-0808">Transferase</keyword>
<dbReference type="PROSITE" id="PS50206">
    <property type="entry name" value="RHODANESE_3"/>
    <property type="match status" value="1"/>
</dbReference>
<proteinExistence type="predicted"/>
<evidence type="ECO:0000313" key="2">
    <source>
        <dbReference type="EMBL" id="MBA8805545.1"/>
    </source>
</evidence>
<accession>A0A7W3PB76</accession>
<evidence type="ECO:0000259" key="1">
    <source>
        <dbReference type="PROSITE" id="PS50206"/>
    </source>
</evidence>
<dbReference type="InterPro" id="IPR036873">
    <property type="entry name" value="Rhodanese-like_dom_sf"/>
</dbReference>
<dbReference type="Proteomes" id="UP000580910">
    <property type="component" value="Unassembled WGS sequence"/>
</dbReference>
<protein>
    <submittedName>
        <fullName evidence="2">Rhodanese-related sulfurtransferase</fullName>
    </submittedName>
</protein>
<dbReference type="PROSITE" id="PS00380">
    <property type="entry name" value="RHODANESE_1"/>
    <property type="match status" value="1"/>
</dbReference>
<dbReference type="Gene3D" id="3.40.250.10">
    <property type="entry name" value="Rhodanese-like domain"/>
    <property type="match status" value="1"/>
</dbReference>
<dbReference type="PANTHER" id="PTHR43031:SF1">
    <property type="entry name" value="PYRIDINE NUCLEOTIDE-DISULPHIDE OXIDOREDUCTASE"/>
    <property type="match status" value="1"/>
</dbReference>
<reference evidence="2 3" key="1">
    <citation type="submission" date="2020-07" db="EMBL/GenBank/DDBJ databases">
        <title>Sequencing the genomes of 1000 actinobacteria strains.</title>
        <authorList>
            <person name="Klenk H.-P."/>
        </authorList>
    </citation>
    <scope>NUCLEOTIDE SEQUENCE [LARGE SCALE GENOMIC DNA]</scope>
    <source>
        <strain evidence="2 3">DSM 21349</strain>
    </source>
</reference>
<dbReference type="GO" id="GO:0004792">
    <property type="term" value="F:thiosulfate-cyanide sulfurtransferase activity"/>
    <property type="evidence" value="ECO:0007669"/>
    <property type="project" value="InterPro"/>
</dbReference>
<dbReference type="PANTHER" id="PTHR43031">
    <property type="entry name" value="FAD-DEPENDENT OXIDOREDUCTASE"/>
    <property type="match status" value="1"/>
</dbReference>
<dbReference type="SUPFAM" id="SSF52821">
    <property type="entry name" value="Rhodanese/Cell cycle control phosphatase"/>
    <property type="match status" value="1"/>
</dbReference>
<dbReference type="EMBL" id="JACGXA010000001">
    <property type="protein sequence ID" value="MBA8805545.1"/>
    <property type="molecule type" value="Genomic_DNA"/>
</dbReference>
<dbReference type="InterPro" id="IPR050229">
    <property type="entry name" value="GlpE_sulfurtransferase"/>
</dbReference>
<feature type="domain" description="Rhodanese" evidence="1">
    <location>
        <begin position="13"/>
        <end position="100"/>
    </location>
</feature>
<dbReference type="InterPro" id="IPR001763">
    <property type="entry name" value="Rhodanese-like_dom"/>
</dbReference>
<name>A0A7W3PB76_9ACTN</name>
<dbReference type="RefSeq" id="WP_220481926.1">
    <property type="nucleotide sequence ID" value="NZ_JACGXA010000001.1"/>
</dbReference>
<dbReference type="Pfam" id="PF00581">
    <property type="entry name" value="Rhodanese"/>
    <property type="match status" value="1"/>
</dbReference>
<organism evidence="2 3">
    <name type="scientific">Nocardioides ginsengisegetis</name>
    <dbReference type="NCBI Taxonomy" id="661491"/>
    <lineage>
        <taxon>Bacteria</taxon>
        <taxon>Bacillati</taxon>
        <taxon>Actinomycetota</taxon>
        <taxon>Actinomycetes</taxon>
        <taxon>Propionibacteriales</taxon>
        <taxon>Nocardioidaceae</taxon>
        <taxon>Nocardioides</taxon>
    </lineage>
</organism>
<comment type="caution">
    <text evidence="2">The sequence shown here is derived from an EMBL/GenBank/DDBJ whole genome shotgun (WGS) entry which is preliminary data.</text>
</comment>
<dbReference type="SMART" id="SM00450">
    <property type="entry name" value="RHOD"/>
    <property type="match status" value="1"/>
</dbReference>
<dbReference type="CDD" id="cd00158">
    <property type="entry name" value="RHOD"/>
    <property type="match status" value="1"/>
</dbReference>